<dbReference type="InterPro" id="IPR043128">
    <property type="entry name" value="Rev_trsase/Diguanyl_cyclase"/>
</dbReference>
<dbReference type="EMBL" id="MVBK01000152">
    <property type="protein sequence ID" value="OOG20613.1"/>
    <property type="molecule type" value="Genomic_DNA"/>
</dbReference>
<protein>
    <recommendedName>
        <fullName evidence="1">cyclic-guanylate-specific phosphodiesterase</fullName>
        <ecNumber evidence="1">3.1.4.52</ecNumber>
    </recommendedName>
</protein>
<dbReference type="Gene3D" id="3.20.20.450">
    <property type="entry name" value="EAL domain"/>
    <property type="match status" value="1"/>
</dbReference>
<dbReference type="SMART" id="SM00052">
    <property type="entry name" value="EAL"/>
    <property type="match status" value="1"/>
</dbReference>
<gene>
    <name evidence="5" type="ORF">B1C78_17110</name>
</gene>
<dbReference type="Pfam" id="PF00563">
    <property type="entry name" value="EAL"/>
    <property type="match status" value="1"/>
</dbReference>
<evidence type="ECO:0000313" key="6">
    <source>
        <dbReference type="Proteomes" id="UP000189462"/>
    </source>
</evidence>
<evidence type="ECO:0000256" key="1">
    <source>
        <dbReference type="ARBA" id="ARBA00012282"/>
    </source>
</evidence>
<organism evidence="5 6">
    <name type="scientific">Thioalkalivibrio denitrificans</name>
    <dbReference type="NCBI Taxonomy" id="108003"/>
    <lineage>
        <taxon>Bacteria</taxon>
        <taxon>Pseudomonadati</taxon>
        <taxon>Pseudomonadota</taxon>
        <taxon>Gammaproteobacteria</taxon>
        <taxon>Chromatiales</taxon>
        <taxon>Ectothiorhodospiraceae</taxon>
        <taxon>Thioalkalivibrio</taxon>
    </lineage>
</organism>
<dbReference type="PANTHER" id="PTHR44757:SF2">
    <property type="entry name" value="BIOFILM ARCHITECTURE MAINTENANCE PROTEIN MBAA"/>
    <property type="match status" value="1"/>
</dbReference>
<dbReference type="CDD" id="cd01949">
    <property type="entry name" value="GGDEF"/>
    <property type="match status" value="1"/>
</dbReference>
<dbReference type="InterPro" id="IPR029787">
    <property type="entry name" value="Nucleotide_cyclase"/>
</dbReference>
<evidence type="ECO:0000256" key="2">
    <source>
        <dbReference type="ARBA" id="ARBA00022636"/>
    </source>
</evidence>
<dbReference type="GO" id="GO:0071111">
    <property type="term" value="F:cyclic-guanylate-specific phosphodiesterase activity"/>
    <property type="evidence" value="ECO:0007669"/>
    <property type="project" value="UniProtKB-EC"/>
</dbReference>
<evidence type="ECO:0000259" key="4">
    <source>
        <dbReference type="PROSITE" id="PS50887"/>
    </source>
</evidence>
<dbReference type="FunFam" id="3.20.20.450:FF:000001">
    <property type="entry name" value="Cyclic di-GMP phosphodiesterase yahA"/>
    <property type="match status" value="1"/>
</dbReference>
<dbReference type="CDD" id="cd01948">
    <property type="entry name" value="EAL"/>
    <property type="match status" value="1"/>
</dbReference>
<dbReference type="InterPro" id="IPR052155">
    <property type="entry name" value="Biofilm_reg_signaling"/>
</dbReference>
<sequence length="648" mass="73510">MAKTGNHSLPDIEFLRRRVEYLERTNQWHSYAMDVLGSMTAIFGDNQRNRDTLSILRNAHECIGRIISFDEAGYYTVDDESSFHLSYVQPNGAEARIDAEVEVFIRNGMFSWAINQNHPVCLPSRDRQSTIILHVISTRTRIRGMFAGRLLEEQAGTTESALKLLSIVLFNTAYALESAALYSLMDQQQRTLKKITERQSQELVHQYSHDLLTNLPNRVLFVDRLEQLIARRSTRDAHLAVILLDVDNFKRVNDSLGHKAGDLLIKRLGTELRNSFLTEEISRRFDLEPASITLSRLGGDEFGLILEGIDSLDLVVRAVQYLIDLISREHEIEGHQVFLTCSVGISVFPYDGDDADTLIKNADAAMYDAKQRGRNSFQFYTKDINSQTYRQLILENELVKALAREEFEIYYQPQVELDTGRVVGAEALLRWRHPEKGIQPPANFIAIAEETGLIEGLGLWVIQQVCEDLYRLGGDGNGQPRIAINLSARQFRQADLVDQYRTVIRETGIDPGKLELELTESTIMKDIDIAVGMFQQLHALGVRLAIDDFGTGYSSLNNLKHFPIDTLKIDRSFVRDIPGDNDDSAIVTAIVAMAKSLQLEVVAEGVESREQLEFLRRLGCEIVQGYYYSEPLPFDDFRKLLNGWTVEA</sequence>
<dbReference type="AlphaFoldDB" id="A0A1V3N6L7"/>
<dbReference type="SUPFAM" id="SSF141868">
    <property type="entry name" value="EAL domain-like"/>
    <property type="match status" value="1"/>
</dbReference>
<dbReference type="SUPFAM" id="SSF55073">
    <property type="entry name" value="Nucleotide cyclase"/>
    <property type="match status" value="1"/>
</dbReference>
<dbReference type="PROSITE" id="PS50887">
    <property type="entry name" value="GGDEF"/>
    <property type="match status" value="1"/>
</dbReference>
<comment type="caution">
    <text evidence="5">The sequence shown here is derived from an EMBL/GenBank/DDBJ whole genome shotgun (WGS) entry which is preliminary data.</text>
</comment>
<dbReference type="InterPro" id="IPR000160">
    <property type="entry name" value="GGDEF_dom"/>
</dbReference>
<dbReference type="PROSITE" id="PS50883">
    <property type="entry name" value="EAL"/>
    <property type="match status" value="1"/>
</dbReference>
<accession>A0A1V3N6L7</accession>
<evidence type="ECO:0000313" key="5">
    <source>
        <dbReference type="EMBL" id="OOG20613.1"/>
    </source>
</evidence>
<keyword evidence="6" id="KW-1185">Reference proteome</keyword>
<dbReference type="EC" id="3.1.4.52" evidence="1"/>
<feature type="domain" description="EAL" evidence="3">
    <location>
        <begin position="391"/>
        <end position="645"/>
    </location>
</feature>
<feature type="domain" description="GGDEF" evidence="4">
    <location>
        <begin position="237"/>
        <end position="382"/>
    </location>
</feature>
<dbReference type="Pfam" id="PF00990">
    <property type="entry name" value="GGDEF"/>
    <property type="match status" value="1"/>
</dbReference>
<name>A0A1V3N6L7_9GAMM</name>
<keyword evidence="2" id="KW-0973">c-di-GMP</keyword>
<dbReference type="SMART" id="SM00267">
    <property type="entry name" value="GGDEF"/>
    <property type="match status" value="1"/>
</dbReference>
<dbReference type="STRING" id="108003.B1C78_17110"/>
<dbReference type="InterPro" id="IPR001633">
    <property type="entry name" value="EAL_dom"/>
</dbReference>
<dbReference type="Proteomes" id="UP000189462">
    <property type="component" value="Unassembled WGS sequence"/>
</dbReference>
<dbReference type="Gene3D" id="3.30.70.270">
    <property type="match status" value="1"/>
</dbReference>
<dbReference type="InterPro" id="IPR035919">
    <property type="entry name" value="EAL_sf"/>
</dbReference>
<proteinExistence type="predicted"/>
<dbReference type="PANTHER" id="PTHR44757">
    <property type="entry name" value="DIGUANYLATE CYCLASE DGCP"/>
    <property type="match status" value="1"/>
</dbReference>
<evidence type="ECO:0000259" key="3">
    <source>
        <dbReference type="PROSITE" id="PS50883"/>
    </source>
</evidence>
<reference evidence="5 6" key="1">
    <citation type="submission" date="2017-02" db="EMBL/GenBank/DDBJ databases">
        <title>Genomic diversity within the haloalkaliphilic genus Thioalkalivibrio.</title>
        <authorList>
            <person name="Ahn A.-C."/>
            <person name="Meier-Kolthoff J."/>
            <person name="Overmars L."/>
            <person name="Richter M."/>
            <person name="Woyke T."/>
            <person name="Sorokin D.Y."/>
            <person name="Muyzer G."/>
        </authorList>
    </citation>
    <scope>NUCLEOTIDE SEQUENCE [LARGE SCALE GENOMIC DNA]</scope>
    <source>
        <strain evidence="5 6">ALJD</strain>
    </source>
</reference>
<dbReference type="NCBIfam" id="TIGR00254">
    <property type="entry name" value="GGDEF"/>
    <property type="match status" value="1"/>
</dbReference>